<name>A0A0G0SY79_9BACT</name>
<accession>A0A0G0SY79</accession>
<gene>
    <name evidence="1" type="ORF">UT75_C0013G0007</name>
</gene>
<proteinExistence type="predicted"/>
<protein>
    <submittedName>
        <fullName evidence="1">Uncharacterized protein</fullName>
    </submittedName>
</protein>
<dbReference type="EMBL" id="LBXZ01000013">
    <property type="protein sequence ID" value="KKR39770.1"/>
    <property type="molecule type" value="Genomic_DNA"/>
</dbReference>
<evidence type="ECO:0000313" key="1">
    <source>
        <dbReference type="EMBL" id="KKR39770.1"/>
    </source>
</evidence>
<reference evidence="1 2" key="1">
    <citation type="journal article" date="2015" name="Nature">
        <title>rRNA introns, odd ribosomes, and small enigmatic genomes across a large radiation of phyla.</title>
        <authorList>
            <person name="Brown C.T."/>
            <person name="Hug L.A."/>
            <person name="Thomas B.C."/>
            <person name="Sharon I."/>
            <person name="Castelle C.J."/>
            <person name="Singh A."/>
            <person name="Wilkins M.J."/>
            <person name="Williams K.H."/>
            <person name="Banfield J.F."/>
        </authorList>
    </citation>
    <scope>NUCLEOTIDE SEQUENCE [LARGE SCALE GENOMIC DNA]</scope>
</reference>
<organism evidence="1 2">
    <name type="scientific">Candidatus Yanofskybacteria bacterium GW2011_GWE2_40_11</name>
    <dbReference type="NCBI Taxonomy" id="1619033"/>
    <lineage>
        <taxon>Bacteria</taxon>
        <taxon>Candidatus Yanofskyibacteriota</taxon>
    </lineage>
</organism>
<comment type="caution">
    <text evidence="1">The sequence shown here is derived from an EMBL/GenBank/DDBJ whole genome shotgun (WGS) entry which is preliminary data.</text>
</comment>
<dbReference type="AlphaFoldDB" id="A0A0G0SY79"/>
<dbReference type="Proteomes" id="UP000034072">
    <property type="component" value="Unassembled WGS sequence"/>
</dbReference>
<sequence>MWPMFDIVSFVPSYRKERGLPIIFPCPSSDWLSRAAEVTSFVGVRFTVAFPEKYKDDHFPHGARVGASFRVWADAIGADYDFQSLCRATLESFERIRVKDLRSKYLKGVFGLQYVGQLMAWFNGPEYLDKMDTDESSPELLGDNDFVCLAEFKVTGPAE</sequence>
<evidence type="ECO:0000313" key="2">
    <source>
        <dbReference type="Proteomes" id="UP000034072"/>
    </source>
</evidence>